<comment type="caution">
    <text evidence="2">The sequence shown here is derived from an EMBL/GenBank/DDBJ whole genome shotgun (WGS) entry which is preliminary data.</text>
</comment>
<reference evidence="2" key="1">
    <citation type="submission" date="2023-05" db="EMBL/GenBank/DDBJ databases">
        <authorList>
            <person name="Stuckert A."/>
        </authorList>
    </citation>
    <scope>NUCLEOTIDE SEQUENCE</scope>
</reference>
<feature type="compositionally biased region" description="Polar residues" evidence="1">
    <location>
        <begin position="29"/>
        <end position="40"/>
    </location>
</feature>
<proteinExistence type="predicted"/>
<dbReference type="Proteomes" id="UP001162483">
    <property type="component" value="Unassembled WGS sequence"/>
</dbReference>
<gene>
    <name evidence="2" type="ORF">SPARVUS_LOCUS10797427</name>
</gene>
<name>A0ABN9EXZ3_9NEOB</name>
<organism evidence="2 3">
    <name type="scientific">Staurois parvus</name>
    <dbReference type="NCBI Taxonomy" id="386267"/>
    <lineage>
        <taxon>Eukaryota</taxon>
        <taxon>Metazoa</taxon>
        <taxon>Chordata</taxon>
        <taxon>Craniata</taxon>
        <taxon>Vertebrata</taxon>
        <taxon>Euteleostomi</taxon>
        <taxon>Amphibia</taxon>
        <taxon>Batrachia</taxon>
        <taxon>Anura</taxon>
        <taxon>Neobatrachia</taxon>
        <taxon>Ranoidea</taxon>
        <taxon>Ranidae</taxon>
        <taxon>Staurois</taxon>
    </lineage>
</organism>
<feature type="region of interest" description="Disordered" evidence="1">
    <location>
        <begin position="22"/>
        <end position="46"/>
    </location>
</feature>
<keyword evidence="3" id="KW-1185">Reference proteome</keyword>
<evidence type="ECO:0000313" key="3">
    <source>
        <dbReference type="Proteomes" id="UP001162483"/>
    </source>
</evidence>
<protein>
    <recommendedName>
        <fullName evidence="4">RES domain-containing protein</fullName>
    </recommendedName>
</protein>
<dbReference type="EMBL" id="CATNWA010015988">
    <property type="protein sequence ID" value="CAI9588741.1"/>
    <property type="molecule type" value="Genomic_DNA"/>
</dbReference>
<evidence type="ECO:0000313" key="2">
    <source>
        <dbReference type="EMBL" id="CAI9588741.1"/>
    </source>
</evidence>
<accession>A0ABN9EXZ3</accession>
<sequence>MNDNAFESDYQQLQVARTPIDLIPKPTHSGVQPKQEQYTGQPRHPRLPEGAPVMYVAFTPSQAAALVMSLPDPEKQPMPFYCRVVQIQETYSAAWRDLISLCQIKAGHVFWPVMQTAFSDACLTSATSYSSGEEFCSQLHDWAKEKLADRTTTIQDITQDIGESVEKYHARLIQAFDDLGFSQYEKAHIHMLSTAFVSGLKEDIRK</sequence>
<evidence type="ECO:0008006" key="4">
    <source>
        <dbReference type="Google" id="ProtNLM"/>
    </source>
</evidence>
<evidence type="ECO:0000256" key="1">
    <source>
        <dbReference type="SAM" id="MobiDB-lite"/>
    </source>
</evidence>
<feature type="non-terminal residue" evidence="2">
    <location>
        <position position="206"/>
    </location>
</feature>